<keyword evidence="3" id="KW-0238">DNA-binding</keyword>
<evidence type="ECO:0000256" key="4">
    <source>
        <dbReference type="ARBA" id="ARBA00023163"/>
    </source>
</evidence>
<dbReference type="CDD" id="cd08417">
    <property type="entry name" value="PBP2_Nitroaromatics_like"/>
    <property type="match status" value="1"/>
</dbReference>
<comment type="similarity">
    <text evidence="1">Belongs to the LysR transcriptional regulatory family.</text>
</comment>
<dbReference type="GO" id="GO:0006355">
    <property type="term" value="P:regulation of DNA-templated transcription"/>
    <property type="evidence" value="ECO:0007669"/>
    <property type="project" value="InterPro"/>
</dbReference>
<keyword evidence="2" id="KW-0805">Transcription regulation</keyword>
<keyword evidence="7" id="KW-1185">Reference proteome</keyword>
<dbReference type="InterPro" id="IPR005119">
    <property type="entry name" value="LysR_subst-bd"/>
</dbReference>
<dbReference type="SUPFAM" id="SSF53850">
    <property type="entry name" value="Periplasmic binding protein-like II"/>
    <property type="match status" value="1"/>
</dbReference>
<evidence type="ECO:0000256" key="3">
    <source>
        <dbReference type="ARBA" id="ARBA00023125"/>
    </source>
</evidence>
<evidence type="ECO:0000256" key="1">
    <source>
        <dbReference type="ARBA" id="ARBA00009437"/>
    </source>
</evidence>
<evidence type="ECO:0000313" key="6">
    <source>
        <dbReference type="EMBL" id="GEN61408.1"/>
    </source>
</evidence>
<dbReference type="AlphaFoldDB" id="A0A511XEP7"/>
<gene>
    <name evidence="6" type="ORF">ANI02nite_32920</name>
</gene>
<dbReference type="EMBL" id="BJYF01000036">
    <property type="protein sequence ID" value="GEN61408.1"/>
    <property type="molecule type" value="Genomic_DNA"/>
</dbReference>
<sequence length="256" mass="27528">MERTGCGLQPTPRALDLAGPIGEALSSIRRSLPPVQGFEPATSVASLTIGMTDFPASMLMPKIVAEMRTQAPNMTLKFRTFIGRNDAVALLDAGQVDMTISVPPDPAARILYRPVFSETFACVVRHDHPAAGRLDLRTFADLPHLLVSPENESYGFVDAALSRVGLKRFIALTVPQLFAVPAIVAASDLIATVPRGALADGTAPLCLLVPPLELDPLPFVLCWHRRNDGHPVQEWARNSIVALTSPRDPISTAGVR</sequence>
<dbReference type="GO" id="GO:0003677">
    <property type="term" value="F:DNA binding"/>
    <property type="evidence" value="ECO:0007669"/>
    <property type="project" value="UniProtKB-KW"/>
</dbReference>
<dbReference type="InterPro" id="IPR037402">
    <property type="entry name" value="YidZ_PBP2"/>
</dbReference>
<dbReference type="PANTHER" id="PTHR30118">
    <property type="entry name" value="HTH-TYPE TRANSCRIPTIONAL REGULATOR LEUO-RELATED"/>
    <property type="match status" value="1"/>
</dbReference>
<proteinExistence type="inferred from homology"/>
<dbReference type="Gene3D" id="3.40.190.10">
    <property type="entry name" value="Periplasmic binding protein-like II"/>
    <property type="match status" value="2"/>
</dbReference>
<keyword evidence="4" id="KW-0804">Transcription</keyword>
<dbReference type="Pfam" id="PF03466">
    <property type="entry name" value="LysR_substrate"/>
    <property type="match status" value="1"/>
</dbReference>
<comment type="caution">
    <text evidence="6">The sequence shown here is derived from an EMBL/GenBank/DDBJ whole genome shotgun (WGS) entry which is preliminary data.</text>
</comment>
<dbReference type="InterPro" id="IPR050389">
    <property type="entry name" value="LysR-type_TF"/>
</dbReference>
<dbReference type="STRING" id="1120919.GCA_000429165_03472"/>
<protein>
    <recommendedName>
        <fullName evidence="5">LysR substrate-binding domain-containing protein</fullName>
    </recommendedName>
</protein>
<evidence type="ECO:0000313" key="7">
    <source>
        <dbReference type="Proteomes" id="UP000321635"/>
    </source>
</evidence>
<reference evidence="6 7" key="1">
    <citation type="submission" date="2019-07" db="EMBL/GenBank/DDBJ databases">
        <title>Whole genome shotgun sequence of Acetobacter nitrogenifigens NBRC 105050.</title>
        <authorList>
            <person name="Hosoyama A."/>
            <person name="Uohara A."/>
            <person name="Ohji S."/>
            <person name="Ichikawa N."/>
        </authorList>
    </citation>
    <scope>NUCLEOTIDE SEQUENCE [LARGE SCALE GENOMIC DNA]</scope>
    <source>
        <strain evidence="6 7">NBRC 105050</strain>
    </source>
</reference>
<name>A0A511XEP7_9PROT</name>
<dbReference type="RefSeq" id="WP_246791250.1">
    <property type="nucleotide sequence ID" value="NZ_BJYF01000036.1"/>
</dbReference>
<evidence type="ECO:0000259" key="5">
    <source>
        <dbReference type="Pfam" id="PF03466"/>
    </source>
</evidence>
<accession>A0A511XEP7</accession>
<evidence type="ECO:0000256" key="2">
    <source>
        <dbReference type="ARBA" id="ARBA00023015"/>
    </source>
</evidence>
<dbReference type="Proteomes" id="UP000321635">
    <property type="component" value="Unassembled WGS sequence"/>
</dbReference>
<dbReference type="PANTHER" id="PTHR30118:SF15">
    <property type="entry name" value="TRANSCRIPTIONAL REGULATORY PROTEIN"/>
    <property type="match status" value="1"/>
</dbReference>
<organism evidence="6 7">
    <name type="scientific">Acetobacter nitrogenifigens DSM 23921 = NBRC 105050</name>
    <dbReference type="NCBI Taxonomy" id="1120919"/>
    <lineage>
        <taxon>Bacteria</taxon>
        <taxon>Pseudomonadati</taxon>
        <taxon>Pseudomonadota</taxon>
        <taxon>Alphaproteobacteria</taxon>
        <taxon>Acetobacterales</taxon>
        <taxon>Acetobacteraceae</taxon>
        <taxon>Acetobacter</taxon>
    </lineage>
</organism>
<feature type="domain" description="LysR substrate-binding" evidence="5">
    <location>
        <begin position="46"/>
        <end position="238"/>
    </location>
</feature>